<keyword evidence="1" id="KW-1133">Transmembrane helix</keyword>
<sequence length="232" mass="24743">MRPQPAVNAFALKIAAIAGMTCNHIANVFGASMPEAPTVALYMVGGLTFPIMAYLLCEGYRHTSSVRRYAERLALFAVISQVPYSLLFGGQGNVLITLLIGLGLLRVLDCGNNALAKGAAVIGGVGLSFFCDWGIVGPLLIVLFWHLHDRPRGSALAMTVVALGLGIPALSQAVADPTPVTLGALGYYTVGFGAATVLILNYNGQRGRPMKWFFYGYYPTHLLALWALTLLL</sequence>
<comment type="caution">
    <text evidence="2">The sequence shown here is derived from an EMBL/GenBank/DDBJ whole genome shotgun (WGS) entry which is preliminary data.</text>
</comment>
<gene>
    <name evidence="2" type="ORF">GKZ27_02485</name>
</gene>
<feature type="transmembrane region" description="Helical" evidence="1">
    <location>
        <begin position="39"/>
        <end position="57"/>
    </location>
</feature>
<feature type="transmembrane region" description="Helical" evidence="1">
    <location>
        <begin position="120"/>
        <end position="143"/>
    </location>
</feature>
<feature type="transmembrane region" description="Helical" evidence="1">
    <location>
        <begin position="73"/>
        <end position="100"/>
    </location>
</feature>
<keyword evidence="1" id="KW-0812">Transmembrane</keyword>
<accession>A0A6N8JKZ7</accession>
<dbReference type="AlphaFoldDB" id="A0A6N8JKZ7"/>
<feature type="transmembrane region" description="Helical" evidence="1">
    <location>
        <begin position="12"/>
        <end position="33"/>
    </location>
</feature>
<organism evidence="2 3">
    <name type="scientific">Adlercreutzia mucosicola</name>
    <dbReference type="NCBI Taxonomy" id="580026"/>
    <lineage>
        <taxon>Bacteria</taxon>
        <taxon>Bacillati</taxon>
        <taxon>Actinomycetota</taxon>
        <taxon>Coriobacteriia</taxon>
        <taxon>Eggerthellales</taxon>
        <taxon>Eggerthellaceae</taxon>
        <taxon>Adlercreutzia</taxon>
    </lineage>
</organism>
<feature type="transmembrane region" description="Helical" evidence="1">
    <location>
        <begin position="212"/>
        <end position="231"/>
    </location>
</feature>
<keyword evidence="1" id="KW-0472">Membrane</keyword>
<proteinExistence type="predicted"/>
<evidence type="ECO:0000313" key="3">
    <source>
        <dbReference type="Proteomes" id="UP000463388"/>
    </source>
</evidence>
<dbReference type="Proteomes" id="UP000463388">
    <property type="component" value="Unassembled WGS sequence"/>
</dbReference>
<name>A0A6N8JKZ7_9ACTN</name>
<dbReference type="InterPro" id="IPR008875">
    <property type="entry name" value="TraX"/>
</dbReference>
<dbReference type="Pfam" id="PF05857">
    <property type="entry name" value="TraX"/>
    <property type="match status" value="1"/>
</dbReference>
<evidence type="ECO:0000313" key="2">
    <source>
        <dbReference type="EMBL" id="MVX60332.1"/>
    </source>
</evidence>
<protein>
    <submittedName>
        <fullName evidence="2">Conjugal transfer protein TraX</fullName>
    </submittedName>
</protein>
<feature type="transmembrane region" description="Helical" evidence="1">
    <location>
        <begin position="155"/>
        <end position="174"/>
    </location>
</feature>
<evidence type="ECO:0000256" key="1">
    <source>
        <dbReference type="SAM" id="Phobius"/>
    </source>
</evidence>
<keyword evidence="3" id="KW-1185">Reference proteome</keyword>
<dbReference type="EMBL" id="WSRR01000003">
    <property type="protein sequence ID" value="MVX60332.1"/>
    <property type="molecule type" value="Genomic_DNA"/>
</dbReference>
<reference evidence="2 3" key="1">
    <citation type="submission" date="2019-12" db="EMBL/GenBank/DDBJ databases">
        <title>Microbes associate with the intestines of laboratory mice.</title>
        <authorList>
            <person name="Navarre W."/>
            <person name="Wong E."/>
        </authorList>
    </citation>
    <scope>NUCLEOTIDE SEQUENCE [LARGE SCALE GENOMIC DNA]</scope>
    <source>
        <strain evidence="2 3">NM66_B29</strain>
    </source>
</reference>
<feature type="transmembrane region" description="Helical" evidence="1">
    <location>
        <begin position="180"/>
        <end position="200"/>
    </location>
</feature>